<comment type="similarity">
    <text evidence="1 7">Belongs to the CcmH/CycL/Ccl2/NrfF family.</text>
</comment>
<keyword evidence="4 7" id="KW-0732">Signal</keyword>
<dbReference type="InterPro" id="IPR005616">
    <property type="entry name" value="CcmH/CycL/Ccl2/NrfF_N"/>
</dbReference>
<dbReference type="PANTHER" id="PTHR47870:SF1">
    <property type="entry name" value="CYTOCHROME C-TYPE BIOGENESIS PROTEIN CCMH"/>
    <property type="match status" value="1"/>
</dbReference>
<evidence type="ECO:0000256" key="6">
    <source>
        <dbReference type="ARBA" id="ARBA00023004"/>
    </source>
</evidence>
<evidence type="ECO:0000259" key="8">
    <source>
        <dbReference type="Pfam" id="PF03918"/>
    </source>
</evidence>
<name>A0AA37TEI2_9GAMM</name>
<evidence type="ECO:0000313" key="10">
    <source>
        <dbReference type="Proteomes" id="UP001156870"/>
    </source>
</evidence>
<dbReference type="GO" id="GO:0005886">
    <property type="term" value="C:plasma membrane"/>
    <property type="evidence" value="ECO:0007669"/>
    <property type="project" value="TreeGrafter"/>
</dbReference>
<evidence type="ECO:0000313" key="9">
    <source>
        <dbReference type="EMBL" id="GLS27522.1"/>
    </source>
</evidence>
<evidence type="ECO:0000256" key="5">
    <source>
        <dbReference type="ARBA" id="ARBA00022748"/>
    </source>
</evidence>
<evidence type="ECO:0000256" key="4">
    <source>
        <dbReference type="ARBA" id="ARBA00022729"/>
    </source>
</evidence>
<reference evidence="9 10" key="1">
    <citation type="journal article" date="2014" name="Int. J. Syst. Evol. Microbiol.">
        <title>Complete genome sequence of Corynebacterium casei LMG S-19264T (=DSM 44701T), isolated from a smear-ripened cheese.</title>
        <authorList>
            <consortium name="US DOE Joint Genome Institute (JGI-PGF)"/>
            <person name="Walter F."/>
            <person name="Albersmeier A."/>
            <person name="Kalinowski J."/>
            <person name="Ruckert C."/>
        </authorList>
    </citation>
    <scope>NUCLEOTIDE SEQUENCE [LARGE SCALE GENOMIC DNA]</scope>
    <source>
        <strain evidence="9 10">NBRC 110095</strain>
    </source>
</reference>
<keyword evidence="7" id="KW-0472">Membrane</keyword>
<keyword evidence="3 7" id="KW-0479">Metal-binding</keyword>
<evidence type="ECO:0000256" key="2">
    <source>
        <dbReference type="ARBA" id="ARBA00022617"/>
    </source>
</evidence>
<comment type="caution">
    <text evidence="9">The sequence shown here is derived from an EMBL/GenBank/DDBJ whole genome shotgun (WGS) entry which is preliminary data.</text>
</comment>
<keyword evidence="7" id="KW-0812">Transmembrane</keyword>
<dbReference type="Proteomes" id="UP001156870">
    <property type="component" value="Unassembled WGS sequence"/>
</dbReference>
<keyword evidence="6 7" id="KW-0408">Iron</keyword>
<dbReference type="CDD" id="cd16378">
    <property type="entry name" value="CcmH_N"/>
    <property type="match status" value="1"/>
</dbReference>
<dbReference type="InterPro" id="IPR038297">
    <property type="entry name" value="CcmH/CycL/NrfF/Ccl2_sf"/>
</dbReference>
<evidence type="ECO:0000256" key="7">
    <source>
        <dbReference type="RuleBase" id="RU364112"/>
    </source>
</evidence>
<dbReference type="PANTHER" id="PTHR47870">
    <property type="entry name" value="CYTOCHROME C-TYPE BIOGENESIS PROTEIN CCMH"/>
    <property type="match status" value="1"/>
</dbReference>
<gene>
    <name evidence="9" type="primary">ccmH</name>
    <name evidence="9" type="ORF">GCM10007877_32410</name>
</gene>
<dbReference type="AlphaFoldDB" id="A0AA37TEI2"/>
<feature type="transmembrane region" description="Helical" evidence="7">
    <location>
        <begin position="89"/>
        <end position="110"/>
    </location>
</feature>
<proteinExistence type="inferred from homology"/>
<keyword evidence="2 7" id="KW-0349">Heme</keyword>
<sequence>MSVQAAIDVYEFKSPQDEARFERFVAELRCPKCQNQNLAGSDSQIAQDLRRELHRMINEGRDDDDIVEFMVNRYGDYVLYKPRLQDSTAMLWFGPLALFCIGFAAVMWIARKRRLAVSTHEPEAIDRSALEAMLKKDNDENSR</sequence>
<comment type="function">
    <text evidence="7">Possible subunit of a heme lyase.</text>
</comment>
<dbReference type="GO" id="GO:0046872">
    <property type="term" value="F:metal ion binding"/>
    <property type="evidence" value="ECO:0007669"/>
    <property type="project" value="UniProtKB-KW"/>
</dbReference>
<evidence type="ECO:0000256" key="1">
    <source>
        <dbReference type="ARBA" id="ARBA00010342"/>
    </source>
</evidence>
<protein>
    <recommendedName>
        <fullName evidence="7">Cytochrome c-type biogenesis protein</fullName>
    </recommendedName>
</protein>
<organism evidence="9 10">
    <name type="scientific">Marinibactrum halimedae</name>
    <dbReference type="NCBI Taxonomy" id="1444977"/>
    <lineage>
        <taxon>Bacteria</taxon>
        <taxon>Pseudomonadati</taxon>
        <taxon>Pseudomonadota</taxon>
        <taxon>Gammaproteobacteria</taxon>
        <taxon>Cellvibrionales</taxon>
        <taxon>Cellvibrionaceae</taxon>
        <taxon>Marinibactrum</taxon>
    </lineage>
</organism>
<accession>A0AA37TEI2</accession>
<keyword evidence="10" id="KW-1185">Reference proteome</keyword>
<dbReference type="FunFam" id="1.10.8.640:FF:000001">
    <property type="entry name" value="Cytochrome c-type biogenesis protein"/>
    <property type="match status" value="1"/>
</dbReference>
<dbReference type="InterPro" id="IPR051263">
    <property type="entry name" value="C-type_cytochrome_biogenesis"/>
</dbReference>
<evidence type="ECO:0000256" key="3">
    <source>
        <dbReference type="ARBA" id="ARBA00022723"/>
    </source>
</evidence>
<dbReference type="Pfam" id="PF03918">
    <property type="entry name" value="CcmH"/>
    <property type="match status" value="1"/>
</dbReference>
<feature type="domain" description="CcmH/CycL/Ccl2/NrfF N-terminal" evidence="8">
    <location>
        <begin position="3"/>
        <end position="132"/>
    </location>
</feature>
<dbReference type="EMBL" id="BSPD01000080">
    <property type="protein sequence ID" value="GLS27522.1"/>
    <property type="molecule type" value="Genomic_DNA"/>
</dbReference>
<keyword evidence="7" id="KW-1133">Transmembrane helix</keyword>
<dbReference type="GO" id="GO:0017004">
    <property type="term" value="P:cytochrome complex assembly"/>
    <property type="evidence" value="ECO:0007669"/>
    <property type="project" value="UniProtKB-KW"/>
</dbReference>
<keyword evidence="5" id="KW-0201">Cytochrome c-type biogenesis</keyword>
<dbReference type="Gene3D" id="1.10.8.640">
    <property type="entry name" value="Cytochrome C biogenesis protein"/>
    <property type="match status" value="1"/>
</dbReference>